<dbReference type="PANTHER" id="PTHR13318">
    <property type="entry name" value="PARTNER OF PAIRED, ISOFORM B-RELATED"/>
    <property type="match status" value="1"/>
</dbReference>
<dbReference type="GO" id="GO:0019005">
    <property type="term" value="C:SCF ubiquitin ligase complex"/>
    <property type="evidence" value="ECO:0007669"/>
    <property type="project" value="TreeGrafter"/>
</dbReference>
<organism evidence="1 2">
    <name type="scientific">Linnemannia exigua</name>
    <dbReference type="NCBI Taxonomy" id="604196"/>
    <lineage>
        <taxon>Eukaryota</taxon>
        <taxon>Fungi</taxon>
        <taxon>Fungi incertae sedis</taxon>
        <taxon>Mucoromycota</taxon>
        <taxon>Mortierellomycotina</taxon>
        <taxon>Mortierellomycetes</taxon>
        <taxon>Mortierellales</taxon>
        <taxon>Mortierellaceae</taxon>
        <taxon>Linnemannia</taxon>
    </lineage>
</organism>
<keyword evidence="2" id="KW-1185">Reference proteome</keyword>
<gene>
    <name evidence="1" type="ORF">BGZ95_007763</name>
</gene>
<evidence type="ECO:0000313" key="1">
    <source>
        <dbReference type="EMBL" id="KAG0248986.1"/>
    </source>
</evidence>
<dbReference type="Gene3D" id="1.20.1280.50">
    <property type="match status" value="1"/>
</dbReference>
<evidence type="ECO:0008006" key="3">
    <source>
        <dbReference type="Google" id="ProtNLM"/>
    </source>
</evidence>
<comment type="caution">
    <text evidence="1">The sequence shown here is derived from an EMBL/GenBank/DDBJ whole genome shotgun (WGS) entry which is preliminary data.</text>
</comment>
<sequence>MSDSLHPQLASTKALSIPEILALIFDCLCITALRNASLVCKEWDRLGSKIFSQQIVIPSDWFSHDLTTLCAFLDRRGKNVKALALELSPSTILVREVDMERMVRQLESILSRTPNVERLDLQVPREVKSDNVLVTIGRQAKHLQQFETNLLNWDPADMATMLTQCLEIRHVSGHNFTGDMLQAIATSQPLLNKIDCTHPRFDDDELIAFAKQVPNLLRLSVSQHQFLTAKALIGVADYCFGLEYLDFHFCLSLQSVGFQALLSVSPNLRVLDLGLTECHDADIV</sequence>
<reference evidence="1" key="1">
    <citation type="journal article" date="2020" name="Fungal Divers.">
        <title>Resolving the Mortierellaceae phylogeny through synthesis of multi-gene phylogenetics and phylogenomics.</title>
        <authorList>
            <person name="Vandepol N."/>
            <person name="Liber J."/>
            <person name="Desiro A."/>
            <person name="Na H."/>
            <person name="Kennedy M."/>
            <person name="Barry K."/>
            <person name="Grigoriev I.V."/>
            <person name="Miller A.N."/>
            <person name="O'Donnell K."/>
            <person name="Stajich J.E."/>
            <person name="Bonito G."/>
        </authorList>
    </citation>
    <scope>NUCLEOTIDE SEQUENCE</scope>
    <source>
        <strain evidence="1">NRRL 28262</strain>
    </source>
</reference>
<dbReference type="AlphaFoldDB" id="A0AAD4CZX1"/>
<name>A0AAD4CZX1_9FUNG</name>
<dbReference type="Proteomes" id="UP001194580">
    <property type="component" value="Unassembled WGS sequence"/>
</dbReference>
<proteinExistence type="predicted"/>
<dbReference type="InterPro" id="IPR032675">
    <property type="entry name" value="LRR_dom_sf"/>
</dbReference>
<dbReference type="Gene3D" id="3.80.10.10">
    <property type="entry name" value="Ribonuclease Inhibitor"/>
    <property type="match status" value="1"/>
</dbReference>
<accession>A0AAD4CZX1</accession>
<evidence type="ECO:0000313" key="2">
    <source>
        <dbReference type="Proteomes" id="UP001194580"/>
    </source>
</evidence>
<dbReference type="EMBL" id="JAAAIL010003871">
    <property type="protein sequence ID" value="KAG0248986.1"/>
    <property type="molecule type" value="Genomic_DNA"/>
</dbReference>
<dbReference type="GO" id="GO:0031146">
    <property type="term" value="P:SCF-dependent proteasomal ubiquitin-dependent protein catabolic process"/>
    <property type="evidence" value="ECO:0007669"/>
    <property type="project" value="TreeGrafter"/>
</dbReference>
<feature type="non-terminal residue" evidence="1">
    <location>
        <position position="284"/>
    </location>
</feature>
<dbReference type="SUPFAM" id="SSF52047">
    <property type="entry name" value="RNI-like"/>
    <property type="match status" value="1"/>
</dbReference>
<protein>
    <recommendedName>
        <fullName evidence="3">F-box domain-containing protein</fullName>
    </recommendedName>
</protein>